<evidence type="ECO:0000256" key="5">
    <source>
        <dbReference type="ARBA" id="ARBA00022741"/>
    </source>
</evidence>
<protein>
    <recommendedName>
        <fullName evidence="2 8">Thymidine kinase</fullName>
        <ecNumber evidence="2 8">2.7.1.21</ecNumber>
    </recommendedName>
</protein>
<feature type="binding site" evidence="8">
    <location>
        <position position="192"/>
    </location>
    <ligand>
        <name>Zn(2+)</name>
        <dbReference type="ChEBI" id="CHEBI:29105"/>
    </ligand>
</feature>
<evidence type="ECO:0000256" key="1">
    <source>
        <dbReference type="ARBA" id="ARBA00007587"/>
    </source>
</evidence>
<keyword evidence="6 8" id="KW-0418">Kinase</keyword>
<evidence type="ECO:0000256" key="4">
    <source>
        <dbReference type="ARBA" id="ARBA00022679"/>
    </source>
</evidence>
<organism evidence="11 12">
    <name type="scientific">Evansella vedderi</name>
    <dbReference type="NCBI Taxonomy" id="38282"/>
    <lineage>
        <taxon>Bacteria</taxon>
        <taxon>Bacillati</taxon>
        <taxon>Bacillota</taxon>
        <taxon>Bacilli</taxon>
        <taxon>Bacillales</taxon>
        <taxon>Bacillaceae</taxon>
        <taxon>Evansella</taxon>
    </lineage>
</organism>
<comment type="caution">
    <text evidence="11">The sequence shown here is derived from an EMBL/GenBank/DDBJ whole genome shotgun (WGS) entry which is preliminary data.</text>
</comment>
<feature type="binding site" evidence="8">
    <location>
        <position position="195"/>
    </location>
    <ligand>
        <name>Zn(2+)</name>
        <dbReference type="ChEBI" id="CHEBI:29105"/>
    </ligand>
</feature>
<feature type="binding site" evidence="8">
    <location>
        <position position="230"/>
    </location>
    <ligand>
        <name>Zn(2+)</name>
        <dbReference type="ChEBI" id="CHEBI:29105"/>
    </ligand>
</feature>
<dbReference type="Gene3D" id="3.40.50.300">
    <property type="entry name" value="P-loop containing nucleotide triphosphate hydrolases"/>
    <property type="match status" value="1"/>
</dbReference>
<evidence type="ECO:0000256" key="6">
    <source>
        <dbReference type="ARBA" id="ARBA00022777"/>
    </source>
</evidence>
<feature type="active site" description="Proton acceptor" evidence="8">
    <location>
        <position position="136"/>
    </location>
</feature>
<keyword evidence="8" id="KW-0862">Zinc</keyword>
<feature type="binding site" evidence="8">
    <location>
        <position position="233"/>
    </location>
    <ligand>
        <name>Zn(2+)</name>
        <dbReference type="ChEBI" id="CHEBI:29105"/>
    </ligand>
</feature>
<keyword evidence="8" id="KW-0479">Metal-binding</keyword>
<feature type="binding site" evidence="8">
    <location>
        <begin position="135"/>
        <end position="138"/>
    </location>
    <ligand>
        <name>ATP</name>
        <dbReference type="ChEBI" id="CHEBI:30616"/>
    </ligand>
</feature>
<dbReference type="EC" id="2.7.1.21" evidence="2 8"/>
<proteinExistence type="inferred from homology"/>
<name>A0ABU0A2E7_9BACI</name>
<keyword evidence="7 8" id="KW-0067">ATP-binding</keyword>
<dbReference type="NCBIfam" id="NF003296">
    <property type="entry name" value="PRK04296.1-1"/>
    <property type="match status" value="1"/>
</dbReference>
<dbReference type="HAMAP" id="MF_00124">
    <property type="entry name" value="Thymidine_kinase"/>
    <property type="match status" value="1"/>
</dbReference>
<keyword evidence="12" id="KW-1185">Reference proteome</keyword>
<keyword evidence="3 8" id="KW-0237">DNA synthesis</keyword>
<comment type="subcellular location">
    <subcellularLocation>
        <location evidence="8">Cytoplasm</location>
    </subcellularLocation>
</comment>
<dbReference type="Gene3D" id="3.30.60.20">
    <property type="match status" value="1"/>
</dbReference>
<evidence type="ECO:0000256" key="3">
    <source>
        <dbReference type="ARBA" id="ARBA00022634"/>
    </source>
</evidence>
<feature type="binding site" evidence="8">
    <location>
        <begin position="62"/>
        <end position="69"/>
    </location>
    <ligand>
        <name>ATP</name>
        <dbReference type="ChEBI" id="CHEBI:30616"/>
    </ligand>
</feature>
<evidence type="ECO:0000256" key="8">
    <source>
        <dbReference type="HAMAP-Rule" id="MF_00124"/>
    </source>
</evidence>
<dbReference type="SUPFAM" id="SSF57716">
    <property type="entry name" value="Glucocorticoid receptor-like (DNA-binding domain)"/>
    <property type="match status" value="1"/>
</dbReference>
<evidence type="ECO:0000256" key="9">
    <source>
        <dbReference type="RuleBase" id="RU000544"/>
    </source>
</evidence>
<dbReference type="InterPro" id="IPR027417">
    <property type="entry name" value="P-loop_NTPase"/>
</dbReference>
<keyword evidence="5 8" id="KW-0547">Nucleotide-binding</keyword>
<keyword evidence="4 8" id="KW-0808">Transferase</keyword>
<evidence type="ECO:0000256" key="2">
    <source>
        <dbReference type="ARBA" id="ARBA00012118"/>
    </source>
</evidence>
<dbReference type="EMBL" id="JAUSUG010000024">
    <property type="protein sequence ID" value="MDQ0257172.1"/>
    <property type="molecule type" value="Genomic_DNA"/>
</dbReference>
<dbReference type="InterPro" id="IPR020633">
    <property type="entry name" value="Thymidine_kinase_CS"/>
</dbReference>
<accession>A0ABU0A2E7</accession>
<dbReference type="PROSITE" id="PS00603">
    <property type="entry name" value="TK_CELLULAR_TYPE"/>
    <property type="match status" value="1"/>
</dbReference>
<dbReference type="Proteomes" id="UP001230005">
    <property type="component" value="Unassembled WGS sequence"/>
</dbReference>
<dbReference type="GO" id="GO:0004797">
    <property type="term" value="F:thymidine kinase activity"/>
    <property type="evidence" value="ECO:0007669"/>
    <property type="project" value="UniProtKB-EC"/>
</dbReference>
<evidence type="ECO:0000313" key="12">
    <source>
        <dbReference type="Proteomes" id="UP001230005"/>
    </source>
</evidence>
<sequence length="251" mass="28831">MTIIRRVQLPFEPHQAERFLYFIDPKHRRVHKLLKTIDRTKNRESRHMHLTRREGWLEVVCGSMFSGKSEELIRRVRRAYYGRQKVQVFKPEIDNRYSEKEVVSHNGTKVYAQPIREAAIILDLIEKDTQVVAIDEVQFFDQAVVEVVQELADQGIRVIVAGLDQDFRGEPFGTVPALMAMAETVTKLQAICMSCGSPASRTQRLINGKPASYDDPIILVGASESYEPRCRHCHEVPGKPSMHVKQIQTTY</sequence>
<evidence type="ECO:0000313" key="11">
    <source>
        <dbReference type="EMBL" id="MDQ0257172.1"/>
    </source>
</evidence>
<dbReference type="PANTHER" id="PTHR11441">
    <property type="entry name" value="THYMIDINE KINASE"/>
    <property type="match status" value="1"/>
</dbReference>
<dbReference type="InterPro" id="IPR001267">
    <property type="entry name" value="Thymidine_kinase"/>
</dbReference>
<comment type="similarity">
    <text evidence="1 8 10">Belongs to the thymidine kinase family.</text>
</comment>
<dbReference type="SUPFAM" id="SSF52540">
    <property type="entry name" value="P-loop containing nucleoside triphosphate hydrolases"/>
    <property type="match status" value="1"/>
</dbReference>
<dbReference type="PANTHER" id="PTHR11441:SF0">
    <property type="entry name" value="THYMIDINE KINASE, CYTOSOLIC"/>
    <property type="match status" value="1"/>
</dbReference>
<dbReference type="Pfam" id="PF00265">
    <property type="entry name" value="TK"/>
    <property type="match status" value="1"/>
</dbReference>
<evidence type="ECO:0000256" key="10">
    <source>
        <dbReference type="RuleBase" id="RU004165"/>
    </source>
</evidence>
<comment type="catalytic activity">
    <reaction evidence="8 9">
        <text>thymidine + ATP = dTMP + ADP + H(+)</text>
        <dbReference type="Rhea" id="RHEA:19129"/>
        <dbReference type="ChEBI" id="CHEBI:15378"/>
        <dbReference type="ChEBI" id="CHEBI:17748"/>
        <dbReference type="ChEBI" id="CHEBI:30616"/>
        <dbReference type="ChEBI" id="CHEBI:63528"/>
        <dbReference type="ChEBI" id="CHEBI:456216"/>
        <dbReference type="EC" id="2.7.1.21"/>
    </reaction>
</comment>
<keyword evidence="8" id="KW-0963">Cytoplasm</keyword>
<reference evidence="11 12" key="1">
    <citation type="submission" date="2023-07" db="EMBL/GenBank/DDBJ databases">
        <title>Genomic Encyclopedia of Type Strains, Phase IV (KMG-IV): sequencing the most valuable type-strain genomes for metagenomic binning, comparative biology and taxonomic classification.</title>
        <authorList>
            <person name="Goeker M."/>
        </authorList>
    </citation>
    <scope>NUCLEOTIDE SEQUENCE [LARGE SCALE GENOMIC DNA]</scope>
    <source>
        <strain evidence="11 12">DSM 9768</strain>
    </source>
</reference>
<comment type="subunit">
    <text evidence="8">Homotetramer.</text>
</comment>
<evidence type="ECO:0000256" key="7">
    <source>
        <dbReference type="ARBA" id="ARBA00022840"/>
    </source>
</evidence>
<gene>
    <name evidence="8" type="primary">tdk</name>
    <name evidence="11" type="ORF">J2S74_004630</name>
</gene>